<dbReference type="PANTHER" id="PTHR13843:SF12">
    <property type="entry name" value="ATPASE F1_V1_A1 COMPLEX ALPHA_BETA SUBUNIT NUCLEOTIDE-BINDING DOMAIN-CONTAINING PROTEIN"/>
    <property type="match status" value="1"/>
</dbReference>
<feature type="region of interest" description="Disordered" evidence="1">
    <location>
        <begin position="885"/>
        <end position="1636"/>
    </location>
</feature>
<gene>
    <name evidence="4" type="ORF">ACJMK2_043890</name>
</gene>
<dbReference type="InterPro" id="IPR056617">
    <property type="entry name" value="MAP1B/S_N"/>
</dbReference>
<feature type="compositionally biased region" description="Basic and acidic residues" evidence="1">
    <location>
        <begin position="1117"/>
        <end position="1132"/>
    </location>
</feature>
<feature type="region of interest" description="Disordered" evidence="1">
    <location>
        <begin position="843"/>
        <end position="870"/>
    </location>
</feature>
<dbReference type="Pfam" id="PF23415">
    <property type="entry name" value="MAPB1_N"/>
    <property type="match status" value="1"/>
</dbReference>
<accession>A0ABD3W1X2</accession>
<dbReference type="GO" id="GO:0007399">
    <property type="term" value="P:nervous system development"/>
    <property type="evidence" value="ECO:0007669"/>
    <property type="project" value="UniProtKB-ARBA"/>
</dbReference>
<evidence type="ECO:0000256" key="1">
    <source>
        <dbReference type="SAM" id="MobiDB-lite"/>
    </source>
</evidence>
<feature type="compositionally biased region" description="Polar residues" evidence="1">
    <location>
        <begin position="1620"/>
        <end position="1631"/>
    </location>
</feature>
<feature type="compositionally biased region" description="Polar residues" evidence="1">
    <location>
        <begin position="1438"/>
        <end position="1456"/>
    </location>
</feature>
<feature type="compositionally biased region" description="Basic and acidic residues" evidence="1">
    <location>
        <begin position="844"/>
        <end position="854"/>
    </location>
</feature>
<feature type="compositionally biased region" description="Basic and acidic residues" evidence="1">
    <location>
        <begin position="1290"/>
        <end position="1299"/>
    </location>
</feature>
<feature type="compositionally biased region" description="Basic and acidic residues" evidence="1">
    <location>
        <begin position="539"/>
        <end position="551"/>
    </location>
</feature>
<evidence type="ECO:0000313" key="5">
    <source>
        <dbReference type="Proteomes" id="UP001634394"/>
    </source>
</evidence>
<name>A0ABD3W1X2_SINWO</name>
<feature type="compositionally biased region" description="Basic and acidic residues" evidence="1">
    <location>
        <begin position="953"/>
        <end position="987"/>
    </location>
</feature>
<feature type="compositionally biased region" description="Pro residues" evidence="1">
    <location>
        <begin position="515"/>
        <end position="526"/>
    </location>
</feature>
<dbReference type="EMBL" id="JBJQND010000009">
    <property type="protein sequence ID" value="KAL3866605.1"/>
    <property type="molecule type" value="Genomic_DNA"/>
</dbReference>
<feature type="compositionally biased region" description="Acidic residues" evidence="1">
    <location>
        <begin position="1192"/>
        <end position="1204"/>
    </location>
</feature>
<feature type="compositionally biased region" description="Acidic residues" evidence="1">
    <location>
        <begin position="1362"/>
        <end position="1387"/>
    </location>
</feature>
<feature type="region of interest" description="Disordered" evidence="1">
    <location>
        <begin position="711"/>
        <end position="754"/>
    </location>
</feature>
<keyword evidence="5" id="KW-1185">Reference proteome</keyword>
<dbReference type="Proteomes" id="UP001634394">
    <property type="component" value="Unassembled WGS sequence"/>
</dbReference>
<feature type="compositionally biased region" description="Acidic residues" evidence="1">
    <location>
        <begin position="1253"/>
        <end position="1264"/>
    </location>
</feature>
<protein>
    <recommendedName>
        <fullName evidence="6">Microtubule-associated protein futsch</fullName>
    </recommendedName>
</protein>
<evidence type="ECO:0000259" key="3">
    <source>
        <dbReference type="Pfam" id="PF25281"/>
    </source>
</evidence>
<feature type="compositionally biased region" description="Low complexity" evidence="1">
    <location>
        <begin position="503"/>
        <end position="514"/>
    </location>
</feature>
<feature type="region of interest" description="Disordered" evidence="1">
    <location>
        <begin position="779"/>
        <end position="798"/>
    </location>
</feature>
<feature type="compositionally biased region" description="Basic and acidic residues" evidence="1">
    <location>
        <begin position="1230"/>
        <end position="1252"/>
    </location>
</feature>
<reference evidence="4 5" key="1">
    <citation type="submission" date="2024-11" db="EMBL/GenBank/DDBJ databases">
        <title>Chromosome-level genome assembly of the freshwater bivalve Anodonta woodiana.</title>
        <authorList>
            <person name="Chen X."/>
        </authorList>
    </citation>
    <scope>NUCLEOTIDE SEQUENCE [LARGE SCALE GENOMIC DNA]</scope>
    <source>
        <strain evidence="4">MN2024</strain>
        <tissue evidence="4">Gills</tissue>
    </source>
</reference>
<feature type="domain" description="Microtubule-associated protein 1B/S N-terminal" evidence="2">
    <location>
        <begin position="27"/>
        <end position="228"/>
    </location>
</feature>
<dbReference type="Pfam" id="PF25281">
    <property type="entry name" value="MBL_MAP1B"/>
    <property type="match status" value="1"/>
</dbReference>
<feature type="compositionally biased region" description="Acidic residues" evidence="1">
    <location>
        <begin position="912"/>
        <end position="923"/>
    </location>
</feature>
<dbReference type="InterPro" id="IPR057480">
    <property type="entry name" value="MAP1A/B/S-like_MBL"/>
</dbReference>
<feature type="compositionally biased region" description="Basic and acidic residues" evidence="1">
    <location>
        <begin position="561"/>
        <end position="581"/>
    </location>
</feature>
<sequence length="1756" mass="195568">MNSMMDSNAVTGEEMEFSSPAKMEAALLLVIGEPLEEGIKSLILTEVTKGFQCWNTELTGIDINDELAQIANRADLGEEGPEVSPYGAPLKDGERVIRHVSERLATEVLVNPQTQTLKAALKNFLHTVTNYKHLIYAGHAFQGSGAWILQDDTFTFNNFVHLFKESGTDEILRQQEGSTLTVYTHSEGEWTNGHIAKNDFSKIFKVDLNPPKSLESSHGVLQFTAYVGNFVKTRQLSDLLPSSDVVGSIKFSRPTLYIFPGCQGDSALFGISGFNLLVNGGYSKKACFWDFTRHLDRIDAALMTHLGTDNLFGINSVLKRKSIENVHPEIGFLYLNASDKIKHATTENVTPDSKEPQLLVNLAEEGNKLVEYAKQIGQPPHPCSRTAATQQLEPMNLYRKVGHGSLDMYILNPVTDSKELKEFYQQWNQQAKQFGTHLHMPIPNTQSICCLLVWRSADPTEMITRILFPGNAPQHKVIEGLDRLKNLDILKHAKCNNKDLQTKPSAKKTSAPAPAARPPLGKPKAPPVTTKAEPVSTPRKVEHTPRIEMKPKPKPTAAPKAKKEDLNKKTAKGSEKADKTKSSSSSSPSKASTKSLTPTETPKDAISPVNEPIPQEPEGSDPLVQVDETGSEPRETELSQQPDETFEPDVLEPISMGPVDDLGDFLGGSPSHLPEPEESEHTMDEMFQQFPNRGALDKDAMRELGIYDEDEDMADLQQYGQTDGMNAEEEEEEVHPEPLPEPVAYSPSSYTQEPDIIPSMQVSKEEPITVKELAPVICPSAEEPDDLPLKPEISDISKPDEDLYEKLYQESSPDVEEVSDYKDKEVIKTSMLEAIPLVGVTMEDSPKLEDAKDIQEEEEDVKEEATEKSCKDKLEIEVEAVKWENVEEASNDMEEKLTPEDVELSASHPQESEEEVAAEDDYDMLSPKACDSGVASDFQEYRDEEESGTQAHVDLEDQQRESVEEQHDIYSKEQFEKTVEDMVRNTENKPYLPEEALNPVDMPFEKEEQEYMEQTKQEDDDEEAQHTPNADSGEVTPDEDLPRPRAAFDSMQSSFTTEKHDFEEQDVGIEDGDRQSPLSQDEIFQQPAEEIPQEEGPTKTQELEHNIVLSPETQEEFSDRVSEEDYGKHAEDESGSCEQGRNSEATSEDQPELVTDEYEQSRLHCEHNGQDRSMSHIHEGSPAEDQSAYIAQEDDEGRSEDEHYEQERSISQSHEASPDEQSENVIEDYDQGRFEDEHDDQDRSINHSHESTPEDQSEQVTEECDQGRFEYEHNGQDESVESPQEDSTDSDMRHLIQEHAEDEPSIEQSDSFMPQEAFDKCTAPPNPCHLVGTSSQQTDYLTPESEATDPSHGTSFGYQQMEDQEGDNDDNDSIEDVSQEDEKDVDESYPARGLVQEQDTWQQGDCAGGNFADYSGGMSSHPFGLAEQTGYNPFHGLDQQSRLEPQPGTYFSPSEQQSEEKEFDPLAEWGQPMGLPSPPPPEEAQAVEESPAKETKDTKMPKDTKSPKTKTKTDAKKPDPKRLSTAPAPKARSASASNKQAAKSSSDTKSTNGVPETKSKVRLSLGGNPLNTSKLDAASDKKNPAAASPKARPTSAPVNGKPASAKSAESKSKANGTKRPATTTGNRSSPATVPMPPLPPFNAFYLDLAYIPNHGNPRYVDIEFFKRIRARYYVLSTLTPSAQTLNALLEAKKTWEDKHAEVTLIPTHDNDTLYSWMGNNKEQLQDLKITVAPSASRCTIQLQDHETSCSAFRLEF</sequence>
<feature type="compositionally biased region" description="Basic and acidic residues" evidence="1">
    <location>
        <begin position="787"/>
        <end position="798"/>
    </location>
</feature>
<feature type="compositionally biased region" description="Basic and acidic residues" evidence="1">
    <location>
        <begin position="1265"/>
        <end position="1276"/>
    </location>
</feature>
<feature type="region of interest" description="Disordered" evidence="1">
    <location>
        <begin position="498"/>
        <end position="697"/>
    </location>
</feature>
<feature type="compositionally biased region" description="Basic and acidic residues" evidence="1">
    <location>
        <begin position="1490"/>
        <end position="1522"/>
    </location>
</feature>
<feature type="domain" description="Microtubule-associated protein 1A/B/S-like MBL-like" evidence="3">
    <location>
        <begin position="236"/>
        <end position="501"/>
    </location>
</feature>
<feature type="compositionally biased region" description="Acidic residues" evidence="1">
    <location>
        <begin position="1278"/>
        <end position="1289"/>
    </location>
</feature>
<feature type="compositionally biased region" description="Low complexity" evidence="1">
    <location>
        <begin position="1524"/>
        <end position="1545"/>
    </location>
</feature>
<dbReference type="InterPro" id="IPR026074">
    <property type="entry name" value="MAP1"/>
</dbReference>
<comment type="caution">
    <text evidence="4">The sequence shown here is derived from an EMBL/GenBank/DDBJ whole genome shotgun (WGS) entry which is preliminary data.</text>
</comment>
<feature type="compositionally biased region" description="Acidic residues" evidence="1">
    <location>
        <begin position="1218"/>
        <end position="1229"/>
    </location>
</feature>
<feature type="compositionally biased region" description="Acidic residues" evidence="1">
    <location>
        <begin position="1146"/>
        <end position="1158"/>
    </location>
</feature>
<evidence type="ECO:0000313" key="4">
    <source>
        <dbReference type="EMBL" id="KAL3866605.1"/>
    </source>
</evidence>
<proteinExistence type="predicted"/>
<feature type="compositionally biased region" description="Low complexity" evidence="1">
    <location>
        <begin position="582"/>
        <end position="599"/>
    </location>
</feature>
<feature type="compositionally biased region" description="Polar residues" evidence="1">
    <location>
        <begin position="1136"/>
        <end position="1145"/>
    </location>
</feature>
<evidence type="ECO:0000259" key="2">
    <source>
        <dbReference type="Pfam" id="PF23415"/>
    </source>
</evidence>
<organism evidence="4 5">
    <name type="scientific">Sinanodonta woodiana</name>
    <name type="common">Chinese pond mussel</name>
    <name type="synonym">Anodonta woodiana</name>
    <dbReference type="NCBI Taxonomy" id="1069815"/>
    <lineage>
        <taxon>Eukaryota</taxon>
        <taxon>Metazoa</taxon>
        <taxon>Spiralia</taxon>
        <taxon>Lophotrochozoa</taxon>
        <taxon>Mollusca</taxon>
        <taxon>Bivalvia</taxon>
        <taxon>Autobranchia</taxon>
        <taxon>Heteroconchia</taxon>
        <taxon>Palaeoheterodonta</taxon>
        <taxon>Unionida</taxon>
        <taxon>Unionoidea</taxon>
        <taxon>Unionidae</taxon>
        <taxon>Unioninae</taxon>
        <taxon>Sinanodonta</taxon>
    </lineage>
</organism>
<feature type="compositionally biased region" description="Basic and acidic residues" evidence="1">
    <location>
        <begin position="1159"/>
        <end position="1181"/>
    </location>
</feature>
<dbReference type="PANTHER" id="PTHR13843">
    <property type="entry name" value="MICROTUBULE-ASSOCIATED PROTEIN"/>
    <property type="match status" value="1"/>
</dbReference>
<evidence type="ECO:0008006" key="6">
    <source>
        <dbReference type="Google" id="ProtNLM"/>
    </source>
</evidence>